<evidence type="ECO:0000256" key="1">
    <source>
        <dbReference type="ARBA" id="ARBA00010815"/>
    </source>
</evidence>
<protein>
    <submittedName>
        <fullName evidence="7">SAM-dependent methyltransferase</fullName>
    </submittedName>
</protein>
<dbReference type="CDD" id="cd02440">
    <property type="entry name" value="AdoMet_MTases"/>
    <property type="match status" value="1"/>
</dbReference>
<reference evidence="7 8" key="1">
    <citation type="submission" date="2017-08" db="EMBL/GenBank/DDBJ databases">
        <title>Infants hospitalized years apart are colonized by the same room-sourced microbial strains.</title>
        <authorList>
            <person name="Brooks B."/>
            <person name="Olm M.R."/>
            <person name="Firek B.A."/>
            <person name="Baker R."/>
            <person name="Thomas B.C."/>
            <person name="Morowitz M.J."/>
            <person name="Banfield J.F."/>
        </authorList>
    </citation>
    <scope>NUCLEOTIDE SEQUENCE [LARGE SCALE GENOMIC DNA]</scope>
    <source>
        <strain evidence="7">S2_005_001_R1_22</strain>
    </source>
</reference>
<evidence type="ECO:0000256" key="3">
    <source>
        <dbReference type="ARBA" id="ARBA00022679"/>
    </source>
</evidence>
<evidence type="ECO:0000313" key="8">
    <source>
        <dbReference type="Proteomes" id="UP000249229"/>
    </source>
</evidence>
<dbReference type="PIRSF" id="PIRSF003085">
    <property type="entry name" value="CMAS"/>
    <property type="match status" value="1"/>
</dbReference>
<dbReference type="Proteomes" id="UP000249229">
    <property type="component" value="Unassembled WGS sequence"/>
</dbReference>
<dbReference type="EMBL" id="QFQI01000011">
    <property type="protein sequence ID" value="PZQ58983.1"/>
    <property type="molecule type" value="Genomic_DNA"/>
</dbReference>
<comment type="caution">
    <text evidence="7">The sequence shown here is derived from an EMBL/GenBank/DDBJ whole genome shotgun (WGS) entry which is preliminary data.</text>
</comment>
<proteinExistence type="inferred from homology"/>
<dbReference type="PANTHER" id="PTHR43667:SF2">
    <property type="entry name" value="FATTY ACID C-METHYL TRANSFERASE"/>
    <property type="match status" value="1"/>
</dbReference>
<dbReference type="PANTHER" id="PTHR43667">
    <property type="entry name" value="CYCLOPROPANE-FATTY-ACYL-PHOSPHOLIPID SYNTHASE"/>
    <property type="match status" value="1"/>
</dbReference>
<evidence type="ECO:0000256" key="6">
    <source>
        <dbReference type="PIRSR" id="PIRSR003085-1"/>
    </source>
</evidence>
<accession>A0A2W5QVU4</accession>
<dbReference type="GO" id="GO:0008168">
    <property type="term" value="F:methyltransferase activity"/>
    <property type="evidence" value="ECO:0007669"/>
    <property type="project" value="UniProtKB-KW"/>
</dbReference>
<gene>
    <name evidence="7" type="ORF">DI544_12400</name>
</gene>
<evidence type="ECO:0000256" key="5">
    <source>
        <dbReference type="ARBA" id="ARBA00023098"/>
    </source>
</evidence>
<keyword evidence="2 7" id="KW-0489">Methyltransferase</keyword>
<dbReference type="InterPro" id="IPR050723">
    <property type="entry name" value="CFA/CMAS"/>
</dbReference>
<dbReference type="InterPro" id="IPR003333">
    <property type="entry name" value="CMAS"/>
</dbReference>
<comment type="similarity">
    <text evidence="1">Belongs to the CFA/CMAS family.</text>
</comment>
<dbReference type="AlphaFoldDB" id="A0A2W5QVU4"/>
<dbReference type="SUPFAM" id="SSF53335">
    <property type="entry name" value="S-adenosyl-L-methionine-dependent methyltransferases"/>
    <property type="match status" value="1"/>
</dbReference>
<keyword evidence="4" id="KW-0949">S-adenosyl-L-methionine</keyword>
<evidence type="ECO:0000256" key="4">
    <source>
        <dbReference type="ARBA" id="ARBA00022691"/>
    </source>
</evidence>
<evidence type="ECO:0000313" key="7">
    <source>
        <dbReference type="EMBL" id="PZQ58983.1"/>
    </source>
</evidence>
<keyword evidence="3 7" id="KW-0808">Transferase</keyword>
<dbReference type="GO" id="GO:0032259">
    <property type="term" value="P:methylation"/>
    <property type="evidence" value="ECO:0007669"/>
    <property type="project" value="UniProtKB-KW"/>
</dbReference>
<name>A0A2W5QVU4_9SPHN</name>
<dbReference type="InterPro" id="IPR029063">
    <property type="entry name" value="SAM-dependent_MTases_sf"/>
</dbReference>
<dbReference type="Gene3D" id="3.40.50.150">
    <property type="entry name" value="Vaccinia Virus protein VP39"/>
    <property type="match status" value="1"/>
</dbReference>
<sequence>MDAVTTHIPPMNLRGRLLAPAFHRILDRIDRGLASGAIEACLPDGTHRLIGGHAEGPVAMVRLVRWRALWRLVSAGSVGWYEGWEAGDWTSPDPVPIFDLFVRNRASLGDVARAKHLARWAMRLGHRLRRNDRGGARRNIAAHYDLGNDFYREWLDATLTYSSALDLAPGEPLERAQQRKLDAILARTGAQAGDRVLEIGCGWGSFAATAAAAAAGVRVHALTLSTEQREQVLARRLPGVTVGLTDYRDADGMYDAVASIEMVEAVGPEYWPAYLATIARVLKPGGRAALQLITIADDVWDAYAGSADFIQRYVFPGGSLVSASRFRALAAAHGLAWTDERRFGMDYAETLLAWRMRFDRAAAERRLPARFDARFQRLWRYYLMYCEGGFRGGGIDVMQVTLVKAAD</sequence>
<keyword evidence="5" id="KW-0443">Lipid metabolism</keyword>
<feature type="active site" evidence="6">
    <location>
        <position position="386"/>
    </location>
</feature>
<organism evidence="7 8">
    <name type="scientific">Sphingomonas taxi</name>
    <dbReference type="NCBI Taxonomy" id="1549858"/>
    <lineage>
        <taxon>Bacteria</taxon>
        <taxon>Pseudomonadati</taxon>
        <taxon>Pseudomonadota</taxon>
        <taxon>Alphaproteobacteria</taxon>
        <taxon>Sphingomonadales</taxon>
        <taxon>Sphingomonadaceae</taxon>
        <taxon>Sphingomonas</taxon>
    </lineage>
</organism>
<dbReference type="Pfam" id="PF02353">
    <property type="entry name" value="CMAS"/>
    <property type="match status" value="1"/>
</dbReference>
<evidence type="ECO:0000256" key="2">
    <source>
        <dbReference type="ARBA" id="ARBA00022603"/>
    </source>
</evidence>
<dbReference type="GO" id="GO:0008610">
    <property type="term" value="P:lipid biosynthetic process"/>
    <property type="evidence" value="ECO:0007669"/>
    <property type="project" value="InterPro"/>
</dbReference>